<accession>A0ABN1TDI6</accession>
<dbReference type="InterPro" id="IPR038318">
    <property type="entry name" value="KdpD_sf"/>
</dbReference>
<keyword evidence="10 12" id="KW-0472">Membrane</keyword>
<evidence type="ECO:0000256" key="8">
    <source>
        <dbReference type="ARBA" id="ARBA00022989"/>
    </source>
</evidence>
<dbReference type="InterPro" id="IPR025201">
    <property type="entry name" value="KdpD_TM"/>
</dbReference>
<evidence type="ECO:0000256" key="4">
    <source>
        <dbReference type="ARBA" id="ARBA00022692"/>
    </source>
</evidence>
<feature type="domain" description="Sensor protein KdpD transmembrane" evidence="13">
    <location>
        <begin position="75"/>
        <end position="172"/>
    </location>
</feature>
<keyword evidence="8 12" id="KW-1133">Transmembrane helix</keyword>
<evidence type="ECO:0000256" key="7">
    <source>
        <dbReference type="ARBA" id="ARBA00022840"/>
    </source>
</evidence>
<dbReference type="EMBL" id="BAAALD010000011">
    <property type="protein sequence ID" value="GAA1076817.1"/>
    <property type="molecule type" value="Genomic_DNA"/>
</dbReference>
<evidence type="ECO:0000313" key="14">
    <source>
        <dbReference type="EMBL" id="GAA1076817.1"/>
    </source>
</evidence>
<dbReference type="Pfam" id="PF13493">
    <property type="entry name" value="DUF4118"/>
    <property type="match status" value="1"/>
</dbReference>
<feature type="transmembrane region" description="Helical" evidence="12">
    <location>
        <begin position="72"/>
        <end position="89"/>
    </location>
</feature>
<gene>
    <name evidence="14" type="ORF">GCM10009663_18020</name>
</gene>
<keyword evidence="3" id="KW-0808">Transferase</keyword>
<name>A0ABN1TDI6_9ACTN</name>
<evidence type="ECO:0000259" key="13">
    <source>
        <dbReference type="Pfam" id="PF13493"/>
    </source>
</evidence>
<keyword evidence="4 12" id="KW-0812">Transmembrane</keyword>
<evidence type="ECO:0000256" key="9">
    <source>
        <dbReference type="ARBA" id="ARBA00023012"/>
    </source>
</evidence>
<feature type="transmembrane region" description="Helical" evidence="12">
    <location>
        <begin position="101"/>
        <end position="130"/>
    </location>
</feature>
<evidence type="ECO:0000256" key="3">
    <source>
        <dbReference type="ARBA" id="ARBA00022679"/>
    </source>
</evidence>
<feature type="region of interest" description="Disordered" evidence="11">
    <location>
        <begin position="1"/>
        <end position="54"/>
    </location>
</feature>
<reference evidence="14 15" key="1">
    <citation type="journal article" date="2019" name="Int. J. Syst. Evol. Microbiol.">
        <title>The Global Catalogue of Microorganisms (GCM) 10K type strain sequencing project: providing services to taxonomists for standard genome sequencing and annotation.</title>
        <authorList>
            <consortium name="The Broad Institute Genomics Platform"/>
            <consortium name="The Broad Institute Genome Sequencing Center for Infectious Disease"/>
            <person name="Wu L."/>
            <person name="Ma J."/>
        </authorList>
    </citation>
    <scope>NUCLEOTIDE SEQUENCE [LARGE SCALE GENOMIC DNA]</scope>
    <source>
        <strain evidence="14 15">JCM 13002</strain>
    </source>
</reference>
<evidence type="ECO:0000256" key="2">
    <source>
        <dbReference type="ARBA" id="ARBA00022553"/>
    </source>
</evidence>
<organism evidence="14 15">
    <name type="scientific">Kitasatospora arboriphila</name>
    <dbReference type="NCBI Taxonomy" id="258052"/>
    <lineage>
        <taxon>Bacteria</taxon>
        <taxon>Bacillati</taxon>
        <taxon>Actinomycetota</taxon>
        <taxon>Actinomycetes</taxon>
        <taxon>Kitasatosporales</taxon>
        <taxon>Streptomycetaceae</taxon>
        <taxon>Kitasatospora</taxon>
    </lineage>
</organism>
<protein>
    <recommendedName>
        <fullName evidence="13">Sensor protein KdpD transmembrane domain-containing protein</fullName>
    </recommendedName>
</protein>
<sequence>MPAPRTASCPPPREPACGYYSPAAGAERPGAGTERKDPVNETAPGPDFRPAPVTPENRRCTMRRYLTLRGPLSLLVAAVAPLILSLVLLPFRDSMANTNVALLLVVVVVAVAALGHRLAGAVAAVSAAVWFDFFFTQPYQRFAIDAGTDITTAVLLLTVGLTVSQLAARARHFQVIAITDAGYLARIHDTAVLARNANSALTVVDHVRDELVDLLQLRNCRFEYGSLIGHPPSLQHDGSVTVGRRTWDADALGLPEEDVELRMFGNGKYVGRFMLEPAPGTVPSRQARLVAVTLADHAGAALDSLTRPVKAA</sequence>
<evidence type="ECO:0000256" key="12">
    <source>
        <dbReference type="SAM" id="Phobius"/>
    </source>
</evidence>
<evidence type="ECO:0000256" key="6">
    <source>
        <dbReference type="ARBA" id="ARBA00022777"/>
    </source>
</evidence>
<evidence type="ECO:0000256" key="10">
    <source>
        <dbReference type="ARBA" id="ARBA00023136"/>
    </source>
</evidence>
<proteinExistence type="predicted"/>
<evidence type="ECO:0000256" key="5">
    <source>
        <dbReference type="ARBA" id="ARBA00022741"/>
    </source>
</evidence>
<evidence type="ECO:0000256" key="11">
    <source>
        <dbReference type="SAM" id="MobiDB-lite"/>
    </source>
</evidence>
<dbReference type="Gene3D" id="1.20.120.620">
    <property type="entry name" value="Backbone structure of the membrane domain of e. Coli histidine kinase receptor kdpd"/>
    <property type="match status" value="1"/>
</dbReference>
<comment type="caution">
    <text evidence="14">The sequence shown here is derived from an EMBL/GenBank/DDBJ whole genome shotgun (WGS) entry which is preliminary data.</text>
</comment>
<keyword evidence="6" id="KW-0418">Kinase</keyword>
<evidence type="ECO:0000313" key="15">
    <source>
        <dbReference type="Proteomes" id="UP001499987"/>
    </source>
</evidence>
<keyword evidence="15" id="KW-1185">Reference proteome</keyword>
<evidence type="ECO:0000256" key="1">
    <source>
        <dbReference type="ARBA" id="ARBA00004141"/>
    </source>
</evidence>
<dbReference type="Proteomes" id="UP001499987">
    <property type="component" value="Unassembled WGS sequence"/>
</dbReference>
<comment type="subcellular location">
    <subcellularLocation>
        <location evidence="1">Membrane</location>
        <topology evidence="1">Multi-pass membrane protein</topology>
    </subcellularLocation>
</comment>
<keyword evidence="9" id="KW-0902">Two-component regulatory system</keyword>
<keyword evidence="7" id="KW-0067">ATP-binding</keyword>
<keyword evidence="5" id="KW-0547">Nucleotide-binding</keyword>
<feature type="transmembrane region" description="Helical" evidence="12">
    <location>
        <begin position="150"/>
        <end position="168"/>
    </location>
</feature>
<feature type="compositionally biased region" description="Pro residues" evidence="11">
    <location>
        <begin position="1"/>
        <end position="14"/>
    </location>
</feature>
<keyword evidence="2" id="KW-0597">Phosphoprotein</keyword>